<reference evidence="3 4" key="1">
    <citation type="submission" date="2019-12" db="EMBL/GenBank/DDBJ databases">
        <authorList>
            <person name="Alioto T."/>
            <person name="Alioto T."/>
            <person name="Gomez Garrido J."/>
        </authorList>
    </citation>
    <scope>NUCLEOTIDE SEQUENCE [LARGE SCALE GENOMIC DNA]</scope>
</reference>
<dbReference type="EMBL" id="CACTIH010000450">
    <property type="protein sequence ID" value="CAA2960820.1"/>
    <property type="molecule type" value="Genomic_DNA"/>
</dbReference>
<dbReference type="PANTHER" id="PTHR33878:SF1">
    <property type="entry name" value="OS08G0559000 PROTEIN"/>
    <property type="match status" value="1"/>
</dbReference>
<gene>
    <name evidence="3" type="ORF">OLEA9_A033872</name>
</gene>
<feature type="region of interest" description="Disordered" evidence="1">
    <location>
        <begin position="1"/>
        <end position="69"/>
    </location>
</feature>
<evidence type="ECO:0000256" key="2">
    <source>
        <dbReference type="SAM" id="Phobius"/>
    </source>
</evidence>
<organism evidence="3 4">
    <name type="scientific">Olea europaea subsp. europaea</name>
    <dbReference type="NCBI Taxonomy" id="158383"/>
    <lineage>
        <taxon>Eukaryota</taxon>
        <taxon>Viridiplantae</taxon>
        <taxon>Streptophyta</taxon>
        <taxon>Embryophyta</taxon>
        <taxon>Tracheophyta</taxon>
        <taxon>Spermatophyta</taxon>
        <taxon>Magnoliopsida</taxon>
        <taxon>eudicotyledons</taxon>
        <taxon>Gunneridae</taxon>
        <taxon>Pentapetalae</taxon>
        <taxon>asterids</taxon>
        <taxon>lamiids</taxon>
        <taxon>Lamiales</taxon>
        <taxon>Oleaceae</taxon>
        <taxon>Oleeae</taxon>
        <taxon>Olea</taxon>
    </lineage>
</organism>
<comment type="caution">
    <text evidence="3">The sequence shown here is derived from an EMBL/GenBank/DDBJ whole genome shotgun (WGS) entry which is preliminary data.</text>
</comment>
<dbReference type="Proteomes" id="UP000594638">
    <property type="component" value="Unassembled WGS sequence"/>
</dbReference>
<feature type="compositionally biased region" description="Polar residues" evidence="1">
    <location>
        <begin position="49"/>
        <end position="69"/>
    </location>
</feature>
<evidence type="ECO:0000256" key="1">
    <source>
        <dbReference type="SAM" id="MobiDB-lite"/>
    </source>
</evidence>
<dbReference type="InterPro" id="IPR045284">
    <property type="entry name" value="At2g27730-like"/>
</dbReference>
<dbReference type="Gramene" id="OE9A033872T1">
    <property type="protein sequence ID" value="OE9A033872C1"/>
    <property type="gene ID" value="OE9A033872"/>
</dbReference>
<dbReference type="PANTHER" id="PTHR33878">
    <property type="entry name" value="OS08G0559000 PROTEIN"/>
    <property type="match status" value="1"/>
</dbReference>
<evidence type="ECO:0000313" key="4">
    <source>
        <dbReference type="Proteomes" id="UP000594638"/>
    </source>
</evidence>
<proteinExistence type="predicted"/>
<feature type="transmembrane region" description="Helical" evidence="2">
    <location>
        <begin position="75"/>
        <end position="93"/>
    </location>
</feature>
<keyword evidence="2" id="KW-0472">Membrane</keyword>
<protein>
    <submittedName>
        <fullName evidence="3">Uncharacterized protein</fullName>
    </submittedName>
</protein>
<sequence>MATRTAMRYVSRRLSSSGRVLSEEEKAAENVYIKGPKPDKTPATGSGGSDSISDAKSSGQTSSAPKASTDNYRNYAVVAGIATAFAALGWYYGTKKKEPDQVQD</sequence>
<keyword evidence="2" id="KW-0812">Transmembrane</keyword>
<keyword evidence="4" id="KW-1185">Reference proteome</keyword>
<accession>A0A8S0Q7M6</accession>
<name>A0A8S0Q7M6_OLEEU</name>
<evidence type="ECO:0000313" key="3">
    <source>
        <dbReference type="EMBL" id="CAA2960820.1"/>
    </source>
</evidence>
<dbReference type="AlphaFoldDB" id="A0A8S0Q7M6"/>
<keyword evidence="2" id="KW-1133">Transmembrane helix</keyword>